<accession>A0A7J0DCD0</accession>
<organism evidence="3 4">
    <name type="scientific">Actinidia rufa</name>
    <dbReference type="NCBI Taxonomy" id="165716"/>
    <lineage>
        <taxon>Eukaryota</taxon>
        <taxon>Viridiplantae</taxon>
        <taxon>Streptophyta</taxon>
        <taxon>Embryophyta</taxon>
        <taxon>Tracheophyta</taxon>
        <taxon>Spermatophyta</taxon>
        <taxon>Magnoliopsida</taxon>
        <taxon>eudicotyledons</taxon>
        <taxon>Gunneridae</taxon>
        <taxon>Pentapetalae</taxon>
        <taxon>asterids</taxon>
        <taxon>Ericales</taxon>
        <taxon>Actinidiaceae</taxon>
        <taxon>Actinidia</taxon>
    </lineage>
</organism>
<evidence type="ECO:0000259" key="2">
    <source>
        <dbReference type="PROSITE" id="PS50181"/>
    </source>
</evidence>
<feature type="compositionally biased region" description="Basic and acidic residues" evidence="1">
    <location>
        <begin position="29"/>
        <end position="45"/>
    </location>
</feature>
<dbReference type="InterPro" id="IPR032675">
    <property type="entry name" value="LRR_dom_sf"/>
</dbReference>
<evidence type="ECO:0000313" key="4">
    <source>
        <dbReference type="Proteomes" id="UP000585474"/>
    </source>
</evidence>
<comment type="caution">
    <text evidence="3">The sequence shown here is derived from an EMBL/GenBank/DDBJ whole genome shotgun (WGS) entry which is preliminary data.</text>
</comment>
<dbReference type="InterPro" id="IPR036047">
    <property type="entry name" value="F-box-like_dom_sf"/>
</dbReference>
<dbReference type="InterPro" id="IPR001810">
    <property type="entry name" value="F-box_dom"/>
</dbReference>
<dbReference type="PROSITE" id="PS50181">
    <property type="entry name" value="FBOX"/>
    <property type="match status" value="1"/>
</dbReference>
<protein>
    <submittedName>
        <fullName evidence="3">F-box family protein</fullName>
    </submittedName>
</protein>
<dbReference type="EMBL" id="BJWL01000141">
    <property type="protein sequence ID" value="GFS31308.1"/>
    <property type="molecule type" value="Genomic_DNA"/>
</dbReference>
<feature type="domain" description="F-box" evidence="2">
    <location>
        <begin position="197"/>
        <end position="243"/>
    </location>
</feature>
<dbReference type="AlphaFoldDB" id="A0A7J0DCD0"/>
<dbReference type="SMART" id="SM00256">
    <property type="entry name" value="FBOX"/>
    <property type="match status" value="1"/>
</dbReference>
<dbReference type="CDD" id="cd22109">
    <property type="entry name" value="F-box_FBXO41"/>
    <property type="match status" value="1"/>
</dbReference>
<evidence type="ECO:0000256" key="1">
    <source>
        <dbReference type="SAM" id="MobiDB-lite"/>
    </source>
</evidence>
<gene>
    <name evidence="3" type="ORF">Acr_00g0016720</name>
</gene>
<dbReference type="Gene3D" id="3.80.10.10">
    <property type="entry name" value="Ribonuclease Inhibitor"/>
    <property type="match status" value="1"/>
</dbReference>
<dbReference type="Pfam" id="PF12937">
    <property type="entry name" value="F-box-like"/>
    <property type="match status" value="1"/>
</dbReference>
<name>A0A7J0DCD0_9ERIC</name>
<sequence length="297" mass="33068">MKIWCCLCYGEEEDDKKGTMRGGNFQDESEAKVGDMENDEPERFLLGKSTGSPDESESQMVDANKDLGEREEVGGSNPLSRDFDQFASSSGQGLMEEEIFIPGEIVLVFYYCTLGVNADGEYLFRDWEFHFAAATSSSDTNGYNFHLTDHKTNKCCLNKEIFNLSSLPNAGADQKGLDSVGQRDGGGGCSVSEMQDSVVRMDLTDDLLHMVFSFLKPINLCQAAMVCKQWRAASAHEDFWRGLDFENRNISVQQLVLIFFPPILAHKLRSPSSSFPSTDSNHVFPQCIGVCLERIVV</sequence>
<proteinExistence type="predicted"/>
<dbReference type="OrthoDB" id="1746464at2759"/>
<keyword evidence="4" id="KW-1185">Reference proteome</keyword>
<reference evidence="4" key="1">
    <citation type="submission" date="2019-07" db="EMBL/GenBank/DDBJ databases">
        <title>De Novo Assembly of kiwifruit Actinidia rufa.</title>
        <authorList>
            <person name="Sugita-Konishi S."/>
            <person name="Sato K."/>
            <person name="Mori E."/>
            <person name="Abe Y."/>
            <person name="Kisaki G."/>
            <person name="Hamano K."/>
            <person name="Suezawa K."/>
            <person name="Otani M."/>
            <person name="Fukuda T."/>
            <person name="Manabe T."/>
            <person name="Gomi K."/>
            <person name="Tabuchi M."/>
            <person name="Akimitsu K."/>
            <person name="Kataoka I."/>
        </authorList>
    </citation>
    <scope>NUCLEOTIDE SEQUENCE [LARGE SCALE GENOMIC DNA]</scope>
    <source>
        <strain evidence="4">cv. Fuchu</strain>
    </source>
</reference>
<evidence type="ECO:0000313" key="3">
    <source>
        <dbReference type="EMBL" id="GFS31308.1"/>
    </source>
</evidence>
<feature type="region of interest" description="Disordered" evidence="1">
    <location>
        <begin position="14"/>
        <end position="60"/>
    </location>
</feature>
<dbReference type="Proteomes" id="UP000585474">
    <property type="component" value="Unassembled WGS sequence"/>
</dbReference>
<dbReference type="SUPFAM" id="SSF81383">
    <property type="entry name" value="F-box domain"/>
    <property type="match status" value="1"/>
</dbReference>
<feature type="compositionally biased region" description="Polar residues" evidence="1">
    <location>
        <begin position="49"/>
        <end position="60"/>
    </location>
</feature>